<feature type="transmembrane region" description="Helical" evidence="6">
    <location>
        <begin position="284"/>
        <end position="304"/>
    </location>
</feature>
<dbReference type="InterPro" id="IPR050833">
    <property type="entry name" value="Poly_Biosynth_Transport"/>
</dbReference>
<keyword evidence="8" id="KW-1185">Reference proteome</keyword>
<dbReference type="PANTHER" id="PTHR30250:SF11">
    <property type="entry name" value="O-ANTIGEN TRANSPORTER-RELATED"/>
    <property type="match status" value="1"/>
</dbReference>
<feature type="transmembrane region" description="Helical" evidence="6">
    <location>
        <begin position="352"/>
        <end position="372"/>
    </location>
</feature>
<evidence type="ECO:0008006" key="9">
    <source>
        <dbReference type="Google" id="ProtNLM"/>
    </source>
</evidence>
<feature type="transmembrane region" description="Helical" evidence="6">
    <location>
        <begin position="213"/>
        <end position="233"/>
    </location>
</feature>
<evidence type="ECO:0000256" key="1">
    <source>
        <dbReference type="ARBA" id="ARBA00004651"/>
    </source>
</evidence>
<dbReference type="OrthoDB" id="4771963at2"/>
<keyword evidence="2" id="KW-1003">Cell membrane</keyword>
<dbReference type="RefSeq" id="WP_136421233.1">
    <property type="nucleotide sequence ID" value="NZ_SSSN01000002.1"/>
</dbReference>
<evidence type="ECO:0000256" key="6">
    <source>
        <dbReference type="SAM" id="Phobius"/>
    </source>
</evidence>
<evidence type="ECO:0000256" key="2">
    <source>
        <dbReference type="ARBA" id="ARBA00022475"/>
    </source>
</evidence>
<sequence>MRKLSGFTLVLLATAIAGLSGYLITWLVPRVIGFAAYADFAVFWSLLFLVVSALSGIQQEVTRSTSAPRRAAVSSRHQAPIFAGVVALIVFLVVLLSSPLWRTAFAAADSALVWPLALGAAVSVLVAVLTGTAYGTKQWPIVFLVVVVEALVRVVGIALGLVWTNSVVDLAWLVVLPFAVALLITLPIALWTRTASLHFDVGYRDLSWNVARTVAAAASMGLLVSGFPFILAATSRTVSASELGLLVLVATLVRAPLIVTAMALQSYLIVFFRDHRAPLLRSVVRLEALVISLAIALGALGWLIGPVVFTLLFPNQAVPSGGLVGVLVLSSGLVAALCVSAPAVLALGRHGVFTAGWLVAAFSTVACLLLPMAFLDRAVLALVLGPVAGLVVHSAYLVIARTTYPEPASAG</sequence>
<feature type="transmembrane region" description="Helical" evidence="6">
    <location>
        <begin position="170"/>
        <end position="192"/>
    </location>
</feature>
<feature type="transmembrane region" description="Helical" evidence="6">
    <location>
        <begin position="378"/>
        <end position="399"/>
    </location>
</feature>
<feature type="transmembrane region" description="Helical" evidence="6">
    <location>
        <begin position="34"/>
        <end position="57"/>
    </location>
</feature>
<proteinExistence type="predicted"/>
<keyword evidence="3 6" id="KW-0812">Transmembrane</keyword>
<evidence type="ECO:0000256" key="5">
    <source>
        <dbReference type="ARBA" id="ARBA00023136"/>
    </source>
</evidence>
<evidence type="ECO:0000256" key="4">
    <source>
        <dbReference type="ARBA" id="ARBA00022989"/>
    </source>
</evidence>
<comment type="subcellular location">
    <subcellularLocation>
        <location evidence="1">Cell membrane</location>
        <topology evidence="1">Multi-pass membrane protein</topology>
    </subcellularLocation>
</comment>
<evidence type="ECO:0000256" key="3">
    <source>
        <dbReference type="ARBA" id="ARBA00022692"/>
    </source>
</evidence>
<feature type="transmembrane region" description="Helical" evidence="6">
    <location>
        <begin position="113"/>
        <end position="134"/>
    </location>
</feature>
<dbReference type="AlphaFoldDB" id="A0A4S4G0Z7"/>
<feature type="transmembrane region" description="Helical" evidence="6">
    <location>
        <begin position="78"/>
        <end position="101"/>
    </location>
</feature>
<dbReference type="EMBL" id="SSSN01000002">
    <property type="protein sequence ID" value="THG36065.1"/>
    <property type="molecule type" value="Genomic_DNA"/>
</dbReference>
<evidence type="ECO:0000313" key="7">
    <source>
        <dbReference type="EMBL" id="THG36065.1"/>
    </source>
</evidence>
<feature type="transmembrane region" description="Helical" evidence="6">
    <location>
        <begin position="245"/>
        <end position="272"/>
    </location>
</feature>
<dbReference type="Proteomes" id="UP000307380">
    <property type="component" value="Unassembled WGS sequence"/>
</dbReference>
<name>A0A4S4G0Z7_9MICO</name>
<comment type="caution">
    <text evidence="7">The sequence shown here is derived from an EMBL/GenBank/DDBJ whole genome shotgun (WGS) entry which is preliminary data.</text>
</comment>
<protein>
    <recommendedName>
        <fullName evidence="9">Polysaccharide biosynthesis protein</fullName>
    </recommendedName>
</protein>
<reference evidence="7 8" key="1">
    <citation type="submission" date="2019-04" db="EMBL/GenBank/DDBJ databases">
        <authorList>
            <person name="Jiang L."/>
        </authorList>
    </citation>
    <scope>NUCLEOTIDE SEQUENCE [LARGE SCALE GENOMIC DNA]</scope>
    <source>
        <strain evidence="7 8">YIM 131861</strain>
    </source>
</reference>
<feature type="transmembrane region" description="Helical" evidence="6">
    <location>
        <begin position="141"/>
        <end position="164"/>
    </location>
</feature>
<keyword evidence="5 6" id="KW-0472">Membrane</keyword>
<feature type="transmembrane region" description="Helical" evidence="6">
    <location>
        <begin position="7"/>
        <end position="28"/>
    </location>
</feature>
<accession>A0A4S4G0Z7</accession>
<organism evidence="7 8">
    <name type="scientific">Orlajensenia flava</name>
    <dbReference type="NCBI Taxonomy" id="2565934"/>
    <lineage>
        <taxon>Bacteria</taxon>
        <taxon>Bacillati</taxon>
        <taxon>Actinomycetota</taxon>
        <taxon>Actinomycetes</taxon>
        <taxon>Micrococcales</taxon>
        <taxon>Microbacteriaceae</taxon>
        <taxon>Orlajensenia</taxon>
    </lineage>
</organism>
<keyword evidence="4 6" id="KW-1133">Transmembrane helix</keyword>
<dbReference type="GO" id="GO:0005886">
    <property type="term" value="C:plasma membrane"/>
    <property type="evidence" value="ECO:0007669"/>
    <property type="project" value="UniProtKB-SubCell"/>
</dbReference>
<dbReference type="PANTHER" id="PTHR30250">
    <property type="entry name" value="PST FAMILY PREDICTED COLANIC ACID TRANSPORTER"/>
    <property type="match status" value="1"/>
</dbReference>
<feature type="transmembrane region" description="Helical" evidence="6">
    <location>
        <begin position="324"/>
        <end position="345"/>
    </location>
</feature>
<evidence type="ECO:0000313" key="8">
    <source>
        <dbReference type="Proteomes" id="UP000307380"/>
    </source>
</evidence>
<gene>
    <name evidence="7" type="ORF">E6C70_00525</name>
</gene>